<dbReference type="InterPro" id="IPR028098">
    <property type="entry name" value="Glyco_trans_4-like_N"/>
</dbReference>
<feature type="domain" description="Glycosyltransferase subfamily 4-like N-terminal" evidence="3">
    <location>
        <begin position="83"/>
        <end position="212"/>
    </location>
</feature>
<gene>
    <name evidence="4" type="ORF">Tel_00725</name>
</gene>
<evidence type="ECO:0000313" key="5">
    <source>
        <dbReference type="Proteomes" id="UP000055136"/>
    </source>
</evidence>
<sequence>MKNILITTSTLPASETDEVPAFVMDQAIELKKLFPSLNIVMHAPHNTYSNTVKIAEKNSSYRVHRYHYFWPFKWELLAGRGIMPALKKNPLLYFQIPFLIFFHFISLLAVTLREKPELLYAHWFTPQAMTTALVSRITKIPFVFTTHASDVSVLNRFPFSKSLVNWVCRRACSYIAVSESTAKKLTHFFAGASDERALTDKLSIIPMGVSTDVHRISESERTKVLSRFRLPKDRQCMLFLGRLAEKKGVSCLLEAVAQLPSTSARRLHLIIAGDGQLRGELEDRSHRLGLTNVTFTGYVTGQDKWALIDTVDYACFPSIIDSSGDAEGFPVAIMECLAAGKIVLSSNVTGAEKVINEYNAGFVFPEKSAASLASLLENVLTLDQSRKNKLQTNAKRLALNYDWRTISQQHYSIFLKCCNDGI</sequence>
<dbReference type="InterPro" id="IPR001296">
    <property type="entry name" value="Glyco_trans_1"/>
</dbReference>
<proteinExistence type="predicted"/>
<evidence type="ECO:0000256" key="1">
    <source>
        <dbReference type="SAM" id="Phobius"/>
    </source>
</evidence>
<keyword evidence="5" id="KW-1185">Reference proteome</keyword>
<accession>A0A0S2T9F3</accession>
<protein>
    <recommendedName>
        <fullName evidence="6">Glycosyl transferase family 1</fullName>
    </recommendedName>
</protein>
<dbReference type="PANTHER" id="PTHR12526">
    <property type="entry name" value="GLYCOSYLTRANSFERASE"/>
    <property type="match status" value="1"/>
</dbReference>
<dbReference type="KEGG" id="tee:Tel_00725"/>
<evidence type="ECO:0000259" key="2">
    <source>
        <dbReference type="Pfam" id="PF00534"/>
    </source>
</evidence>
<keyword evidence="1" id="KW-0812">Transmembrane</keyword>
<organism evidence="4 5">
    <name type="scientific">Candidatus Tenderia electrophaga</name>
    <dbReference type="NCBI Taxonomy" id="1748243"/>
    <lineage>
        <taxon>Bacteria</taxon>
        <taxon>Pseudomonadati</taxon>
        <taxon>Pseudomonadota</taxon>
        <taxon>Gammaproteobacteria</taxon>
        <taxon>Candidatus Tenderiales</taxon>
        <taxon>Candidatus Tenderiaceae</taxon>
        <taxon>Candidatus Tenderia</taxon>
    </lineage>
</organism>
<dbReference type="EMBL" id="CP013099">
    <property type="protein sequence ID" value="ALP51780.1"/>
    <property type="molecule type" value="Genomic_DNA"/>
</dbReference>
<name>A0A0S2T9F3_9GAMM</name>
<feature type="transmembrane region" description="Helical" evidence="1">
    <location>
        <begin position="92"/>
        <end position="112"/>
    </location>
</feature>
<dbReference type="Proteomes" id="UP000055136">
    <property type="component" value="Chromosome"/>
</dbReference>
<dbReference type="STRING" id="1748243.Tel_00725"/>
<dbReference type="AlphaFoldDB" id="A0A0S2T9F3"/>
<dbReference type="SUPFAM" id="SSF53756">
    <property type="entry name" value="UDP-Glycosyltransferase/glycogen phosphorylase"/>
    <property type="match status" value="1"/>
</dbReference>
<reference evidence="4" key="1">
    <citation type="submission" date="2015-10" db="EMBL/GenBank/DDBJ databases">
        <title>Description of Candidatus Tenderia electrophaga gen. nov, sp. nov., an Uncultivated Electroautotroph from a Biocathode Enrichment.</title>
        <authorList>
            <person name="Eddie B.J."/>
            <person name="Malanoski A.P."/>
            <person name="Wang Z."/>
            <person name="Hall R.J."/>
            <person name="Oh S.D."/>
            <person name="Heiner C."/>
            <person name="Lin B."/>
            <person name="Strycharz-Glaven S.M."/>
        </authorList>
    </citation>
    <scope>NUCLEOTIDE SEQUENCE [LARGE SCALE GENOMIC DNA]</scope>
    <source>
        <strain evidence="4">NRL1</strain>
    </source>
</reference>
<keyword evidence="1" id="KW-0472">Membrane</keyword>
<feature type="domain" description="Glycosyl transferase family 1" evidence="2">
    <location>
        <begin position="228"/>
        <end position="395"/>
    </location>
</feature>
<dbReference type="GO" id="GO:1901135">
    <property type="term" value="P:carbohydrate derivative metabolic process"/>
    <property type="evidence" value="ECO:0007669"/>
    <property type="project" value="UniProtKB-ARBA"/>
</dbReference>
<evidence type="ECO:0000259" key="3">
    <source>
        <dbReference type="Pfam" id="PF13439"/>
    </source>
</evidence>
<dbReference type="GO" id="GO:0016757">
    <property type="term" value="F:glycosyltransferase activity"/>
    <property type="evidence" value="ECO:0007669"/>
    <property type="project" value="InterPro"/>
</dbReference>
<dbReference type="Pfam" id="PF13439">
    <property type="entry name" value="Glyco_transf_4"/>
    <property type="match status" value="1"/>
</dbReference>
<evidence type="ECO:0008006" key="6">
    <source>
        <dbReference type="Google" id="ProtNLM"/>
    </source>
</evidence>
<dbReference type="Pfam" id="PF00534">
    <property type="entry name" value="Glycos_transf_1"/>
    <property type="match status" value="1"/>
</dbReference>
<keyword evidence="1" id="KW-1133">Transmembrane helix</keyword>
<dbReference type="Gene3D" id="3.40.50.2000">
    <property type="entry name" value="Glycogen Phosphorylase B"/>
    <property type="match status" value="2"/>
</dbReference>
<evidence type="ECO:0000313" key="4">
    <source>
        <dbReference type="EMBL" id="ALP51780.1"/>
    </source>
</evidence>